<evidence type="ECO:0000313" key="2">
    <source>
        <dbReference type="Proteomes" id="UP000277179"/>
    </source>
</evidence>
<gene>
    <name evidence="1" type="ORF">ALP97_00727</name>
</gene>
<dbReference type="EMBL" id="RBRL01000038">
    <property type="protein sequence ID" value="RMQ92603.1"/>
    <property type="molecule type" value="Genomic_DNA"/>
</dbReference>
<organism evidence="1 2">
    <name type="scientific">Pseudomonas salomonii</name>
    <dbReference type="NCBI Taxonomy" id="191391"/>
    <lineage>
        <taxon>Bacteria</taxon>
        <taxon>Pseudomonadati</taxon>
        <taxon>Pseudomonadota</taxon>
        <taxon>Gammaproteobacteria</taxon>
        <taxon>Pseudomonadales</taxon>
        <taxon>Pseudomonadaceae</taxon>
        <taxon>Pseudomonas</taxon>
    </lineage>
</organism>
<evidence type="ECO:0000313" key="1">
    <source>
        <dbReference type="EMBL" id="RMQ92603.1"/>
    </source>
</evidence>
<proteinExistence type="predicted"/>
<comment type="caution">
    <text evidence="1">The sequence shown here is derived from an EMBL/GenBank/DDBJ whole genome shotgun (WGS) entry which is preliminary data.</text>
</comment>
<dbReference type="Proteomes" id="UP000277179">
    <property type="component" value="Unassembled WGS sequence"/>
</dbReference>
<evidence type="ECO:0008006" key="3">
    <source>
        <dbReference type="Google" id="ProtNLM"/>
    </source>
</evidence>
<reference evidence="1 2" key="1">
    <citation type="submission" date="2018-08" db="EMBL/GenBank/DDBJ databases">
        <title>Recombination of ecologically and evolutionarily significant loci maintains genetic cohesion in the Pseudomonas syringae species complex.</title>
        <authorList>
            <person name="Dillon M."/>
            <person name="Thakur S."/>
            <person name="Almeida R.N.D."/>
            <person name="Weir B.S."/>
            <person name="Guttman D.S."/>
        </authorList>
    </citation>
    <scope>NUCLEOTIDE SEQUENCE [LARGE SCALE GENOMIC DNA]</scope>
    <source>
        <strain evidence="1 2">ICMP 11288</strain>
    </source>
</reference>
<dbReference type="InterPro" id="IPR029055">
    <property type="entry name" value="Ntn_hydrolases_N"/>
</dbReference>
<dbReference type="AlphaFoldDB" id="A0A3M4QQ68"/>
<name>A0A3M4QQ68_9PSED</name>
<sequence>MQMTTIAYKDGVIAYDSQVTRGDVITYDDYEKCLERNGVKFFCSGAVSDYQRLVDAYFGAKPEGNIDVTAIVLDGEQLMLVAVDDVTGLWKSPIMLDRPYAIGSGTPFAFAAMDMGATAYQAVEMAAKRDTSTGGKIRALSIEPAKAG</sequence>
<dbReference type="SUPFAM" id="SSF56235">
    <property type="entry name" value="N-terminal nucleophile aminohydrolases (Ntn hydrolases)"/>
    <property type="match status" value="1"/>
</dbReference>
<accession>A0A3M4QQ68</accession>
<protein>
    <recommendedName>
        <fullName evidence="3">Proteasome subunit beta</fullName>
    </recommendedName>
</protein>